<sequence length="225" mass="23530">MRRLLATVLITSCLFASARAQGTIDVIAVNPLSDSTTVYAINKTNAVRWDIVQPTANTTILSSITTLTLELGTGVLNQVETLYQLAELPYPARRCYTWTPASNLTVANTYTIIFTGKDKNGNVVSTNYCTWFHVAQGATAPDATTCPAGSEAENTILSPSTVATSSVPSSAVTAVPIVPVVAAESASSVGSKPAEKSSSSKLFGIGVEGNFAAVFLVAVLSVFLF</sequence>
<feature type="signal peptide" evidence="2">
    <location>
        <begin position="1"/>
        <end position="20"/>
    </location>
</feature>
<evidence type="ECO:0000256" key="2">
    <source>
        <dbReference type="SAM" id="SignalP"/>
    </source>
</evidence>
<dbReference type="OrthoDB" id="2133655at2759"/>
<protein>
    <submittedName>
        <fullName evidence="3">Uncharacterized protein</fullName>
    </submittedName>
</protein>
<accession>A0A507FNG7</accession>
<reference evidence="3 4" key="1">
    <citation type="journal article" date="2019" name="Sci. Rep.">
        <title>Comparative genomics of chytrid fungi reveal insights into the obligate biotrophic and pathogenic lifestyle of Synchytrium endobioticum.</title>
        <authorList>
            <person name="van de Vossenberg B.T.L.H."/>
            <person name="Warris S."/>
            <person name="Nguyen H.D.T."/>
            <person name="van Gent-Pelzer M.P.E."/>
            <person name="Joly D.L."/>
            <person name="van de Geest H.C."/>
            <person name="Bonants P.J.M."/>
            <person name="Smith D.S."/>
            <person name="Levesque C.A."/>
            <person name="van der Lee T.A.J."/>
        </authorList>
    </citation>
    <scope>NUCLEOTIDE SEQUENCE [LARGE SCALE GENOMIC DNA]</scope>
    <source>
        <strain evidence="3 4">CBS 675.73</strain>
    </source>
</reference>
<dbReference type="AlphaFoldDB" id="A0A507FNG7"/>
<keyword evidence="1" id="KW-0812">Transmembrane</keyword>
<evidence type="ECO:0000256" key="1">
    <source>
        <dbReference type="SAM" id="Phobius"/>
    </source>
</evidence>
<keyword evidence="1" id="KW-1133">Transmembrane helix</keyword>
<keyword evidence="2" id="KW-0732">Signal</keyword>
<gene>
    <name evidence="3" type="ORF">CcCBS67573_g01720</name>
</gene>
<keyword evidence="4" id="KW-1185">Reference proteome</keyword>
<name>A0A507FNG7_9FUNG</name>
<proteinExistence type="predicted"/>
<keyword evidence="1" id="KW-0472">Membrane</keyword>
<dbReference type="EMBL" id="QEAP01000030">
    <property type="protein sequence ID" value="TPX77008.1"/>
    <property type="molecule type" value="Genomic_DNA"/>
</dbReference>
<feature type="chain" id="PRO_5021257931" evidence="2">
    <location>
        <begin position="21"/>
        <end position="225"/>
    </location>
</feature>
<dbReference type="Proteomes" id="UP000320333">
    <property type="component" value="Unassembled WGS sequence"/>
</dbReference>
<organism evidence="3 4">
    <name type="scientific">Chytriomyces confervae</name>
    <dbReference type="NCBI Taxonomy" id="246404"/>
    <lineage>
        <taxon>Eukaryota</taxon>
        <taxon>Fungi</taxon>
        <taxon>Fungi incertae sedis</taxon>
        <taxon>Chytridiomycota</taxon>
        <taxon>Chytridiomycota incertae sedis</taxon>
        <taxon>Chytridiomycetes</taxon>
        <taxon>Chytridiales</taxon>
        <taxon>Chytriomycetaceae</taxon>
        <taxon>Chytriomyces</taxon>
    </lineage>
</organism>
<evidence type="ECO:0000313" key="4">
    <source>
        <dbReference type="Proteomes" id="UP000320333"/>
    </source>
</evidence>
<evidence type="ECO:0000313" key="3">
    <source>
        <dbReference type="EMBL" id="TPX77008.1"/>
    </source>
</evidence>
<comment type="caution">
    <text evidence="3">The sequence shown here is derived from an EMBL/GenBank/DDBJ whole genome shotgun (WGS) entry which is preliminary data.</text>
</comment>
<feature type="transmembrane region" description="Helical" evidence="1">
    <location>
        <begin position="202"/>
        <end position="224"/>
    </location>
</feature>